<protein>
    <submittedName>
        <fullName evidence="3">Bgt-5242</fullName>
    </submittedName>
</protein>
<organism evidence="3">
    <name type="scientific">Blumeria graminis f. sp. tritici 96224</name>
    <dbReference type="NCBI Taxonomy" id="1268274"/>
    <lineage>
        <taxon>Eukaryota</taxon>
        <taxon>Fungi</taxon>
        <taxon>Dikarya</taxon>
        <taxon>Ascomycota</taxon>
        <taxon>Pezizomycotina</taxon>
        <taxon>Leotiomycetes</taxon>
        <taxon>Erysiphales</taxon>
        <taxon>Erysiphaceae</taxon>
        <taxon>Blumeria</taxon>
    </lineage>
</organism>
<evidence type="ECO:0000259" key="1">
    <source>
        <dbReference type="PROSITE" id="PS50053"/>
    </source>
</evidence>
<evidence type="ECO:0000313" key="4">
    <source>
        <dbReference type="Proteomes" id="UP000053110"/>
    </source>
</evidence>
<dbReference type="Gene3D" id="3.10.20.90">
    <property type="entry name" value="Phosphatidylinositol 3-kinase Catalytic Subunit, Chain A, domain 1"/>
    <property type="match status" value="1"/>
</dbReference>
<dbReference type="HOGENOM" id="CLU_075131_0_0_1"/>
<name>A0A061HIG4_BLUGR</name>
<reference evidence="2" key="2">
    <citation type="submission" date="2013-01" db="EMBL/GenBank/DDBJ databases">
        <title>The wheat powdery mildew genome reveals unique evolution of an obligate biotroph.</title>
        <authorList>
            <person name="Oberhaensli S."/>
            <person name="Wicker T."/>
            <person name="Keller B."/>
        </authorList>
    </citation>
    <scope>NUCLEOTIDE SEQUENCE</scope>
    <source>
        <strain evidence="2">96224</strain>
    </source>
</reference>
<dbReference type="AlphaFoldDB" id="A0A061HIG4"/>
<dbReference type="InterPro" id="IPR049256">
    <property type="entry name" value="Get5_C"/>
</dbReference>
<dbReference type="InterPro" id="IPR000626">
    <property type="entry name" value="Ubiquitin-like_dom"/>
</dbReference>
<dbReference type="InterPro" id="IPR024737">
    <property type="entry name" value="Get5_N"/>
</dbReference>
<reference evidence="4" key="1">
    <citation type="journal article" date="2013" name="Nat. Genet.">
        <title>The wheat powdery mildew genome shows the unique evolution of an obligate biotroph.</title>
        <authorList>
            <person name="Wicker T."/>
            <person name="Oberhaensli S."/>
            <person name="Parlange F."/>
            <person name="Buchmann J.P."/>
            <person name="Shatalina M."/>
            <person name="Roffler S."/>
            <person name="Ben-David R."/>
            <person name="Dolezel J."/>
            <person name="Simkova H."/>
            <person name="Schulze-Lefert P."/>
            <person name="Spanu P.D."/>
            <person name="Bruggmann R."/>
            <person name="Amselem J."/>
            <person name="Quesneville H."/>
            <person name="Ver Loren van Themaat E."/>
            <person name="Paape T."/>
            <person name="Shimizu K.K."/>
            <person name="Keller B."/>
        </authorList>
    </citation>
    <scope>NUCLEOTIDE SEQUENCE [LARGE SCALE GENOMIC DNA]</scope>
    <source>
        <strain evidence="4">96224</strain>
    </source>
</reference>
<sequence length="221" mass="24347">MTELAFAKSFLSSLESRPTKLSADHIENPKCYTSRPVFNPPKHTGPLLKKRKVTPGATSNLTIRIKSQRNLPLDIKLPTQPPTSTIRDIKEYISNQTSIPIGKIKLLLNKKPVADNRILKDLVNARNGEACKNGEDSNSLDLSVMVLGGATLIEKESHALNASGQDNSTDSARALNSSDKSSLIETNEFWSDLRSYLSTQLQDEAEGERVCQIFKAAILDK</sequence>
<dbReference type="Gene3D" id="1.10.286.70">
    <property type="entry name" value="Get5 dimerization domain"/>
    <property type="match status" value="1"/>
</dbReference>
<gene>
    <name evidence="2" type="ORF">BGT96224_5242</name>
    <name evidence="3" type="ORF">BGT96224V2_LOCUS3795</name>
</gene>
<evidence type="ECO:0000313" key="3">
    <source>
        <dbReference type="EMBL" id="SUZ10601.1"/>
    </source>
</evidence>
<evidence type="ECO:0000313" key="2">
    <source>
        <dbReference type="EMBL" id="EPQ64589.1"/>
    </source>
</evidence>
<dbReference type="Pfam" id="PF12754">
    <property type="entry name" value="Get5_N"/>
    <property type="match status" value="1"/>
</dbReference>
<dbReference type="OrthoDB" id="5366541at2759"/>
<dbReference type="Proteomes" id="UP000053110">
    <property type="component" value="Unassembled WGS sequence"/>
</dbReference>
<dbReference type="SUPFAM" id="SSF54236">
    <property type="entry name" value="Ubiquitin-like"/>
    <property type="match status" value="1"/>
</dbReference>
<dbReference type="Pfam" id="PF17183">
    <property type="entry name" value="Get5_C"/>
    <property type="match status" value="1"/>
</dbReference>
<reference evidence="3" key="3">
    <citation type="submission" date="2018-07" db="EMBL/GenBank/DDBJ databases">
        <authorList>
            <person name="Quirk P.G."/>
            <person name="Krulwich T.A."/>
        </authorList>
    </citation>
    <scope>NUCLEOTIDE SEQUENCE</scope>
    <source>
        <strain evidence="3">96224</strain>
    </source>
</reference>
<feature type="domain" description="Ubiquitin-like" evidence="1">
    <location>
        <begin position="61"/>
        <end position="122"/>
    </location>
</feature>
<dbReference type="EMBL" id="UIGY01000086">
    <property type="protein sequence ID" value="SUZ10601.1"/>
    <property type="molecule type" value="Genomic_DNA"/>
</dbReference>
<dbReference type="InterPro" id="IPR029071">
    <property type="entry name" value="Ubiquitin-like_domsf"/>
</dbReference>
<dbReference type="PROSITE" id="PS50053">
    <property type="entry name" value="UBIQUITIN_2"/>
    <property type="match status" value="1"/>
</dbReference>
<dbReference type="CDD" id="cd17039">
    <property type="entry name" value="Ubl_ubiquitin_like"/>
    <property type="match status" value="1"/>
</dbReference>
<accession>A0A061HIG4</accession>
<proteinExistence type="predicted"/>
<dbReference type="EMBL" id="KE375055">
    <property type="protein sequence ID" value="EPQ64589.1"/>
    <property type="molecule type" value="Genomic_DNA"/>
</dbReference>